<dbReference type="SMART" id="SM00382">
    <property type="entry name" value="AAA"/>
    <property type="match status" value="1"/>
</dbReference>
<name>A0A089MJI2_9BACL</name>
<dbReference type="InterPro" id="IPR027417">
    <property type="entry name" value="P-loop_NTPase"/>
</dbReference>
<dbReference type="Pfam" id="PF00005">
    <property type="entry name" value="ABC_tran"/>
    <property type="match status" value="1"/>
</dbReference>
<dbReference type="PANTHER" id="PTHR43335">
    <property type="entry name" value="ABC TRANSPORTER, ATP-BINDING PROTEIN"/>
    <property type="match status" value="1"/>
</dbReference>
<dbReference type="OrthoDB" id="9804819at2"/>
<dbReference type="GO" id="GO:0005524">
    <property type="term" value="F:ATP binding"/>
    <property type="evidence" value="ECO:0007669"/>
    <property type="project" value="UniProtKB-KW"/>
</dbReference>
<keyword evidence="2" id="KW-0813">Transport</keyword>
<reference evidence="6 7" key="1">
    <citation type="submission" date="2014-08" db="EMBL/GenBank/DDBJ databases">
        <title>Comparative genomics of the Paenibacillus odorifer group.</title>
        <authorList>
            <person name="den Bakker H.C."/>
            <person name="Tsai Y.-C."/>
            <person name="Martin N."/>
            <person name="Korlach J."/>
            <person name="Wiedmann M."/>
        </authorList>
    </citation>
    <scope>NUCLEOTIDE SEQUENCE [LARGE SCALE GENOMIC DNA]</scope>
    <source>
        <strain evidence="6 7">DSM 15220</strain>
    </source>
</reference>
<dbReference type="PANTHER" id="PTHR43335:SF8">
    <property type="entry name" value="ABC TRANSPORTER, ATP-BINDING PROTEIN"/>
    <property type="match status" value="1"/>
</dbReference>
<dbReference type="PROSITE" id="PS00211">
    <property type="entry name" value="ABC_TRANSPORTER_1"/>
    <property type="match status" value="1"/>
</dbReference>
<dbReference type="GO" id="GO:0016887">
    <property type="term" value="F:ATP hydrolysis activity"/>
    <property type="evidence" value="ECO:0007669"/>
    <property type="project" value="InterPro"/>
</dbReference>
<dbReference type="Gene3D" id="3.40.50.300">
    <property type="entry name" value="P-loop containing nucleotide triphosphate hydrolases"/>
    <property type="match status" value="1"/>
</dbReference>
<gene>
    <name evidence="6" type="ORF">PGRAT_31950</name>
</gene>
<proteinExistence type="inferred from homology"/>
<dbReference type="InterPro" id="IPR003593">
    <property type="entry name" value="AAA+_ATPase"/>
</dbReference>
<sequence>MSEYVLQTNQLSKKFKGSAALDKVNLSIRKGSIYGFIGQNGAGKSTLMRIVTGLAFPSGGSIELFGAGGERALTQARKRMGLIIESPSLFPHMTAAENLEVNRLLRGIPGKDCVARMLELVGLQGTGRKKVKNFSLGMKQRLGLAIAMLSDPEFLILDEPTNGLDPMSVIEMRELLKQLNHERGITILISSHILSELHLLASHYGIIHHGRLLEQLTAQELNDKCQQYVYIKADNPDKAATVIQNELRTNDFEVMPDGAIKLYGHTEQPGKVSTALFSAGLEIEQFMPMGEDLESYFMKRIGGAGHV</sequence>
<keyword evidence="3" id="KW-0547">Nucleotide-binding</keyword>
<dbReference type="EMBL" id="CP009287">
    <property type="protein sequence ID" value="AIQ71688.1"/>
    <property type="molecule type" value="Genomic_DNA"/>
</dbReference>
<dbReference type="InterPro" id="IPR003439">
    <property type="entry name" value="ABC_transporter-like_ATP-bd"/>
</dbReference>
<evidence type="ECO:0000313" key="7">
    <source>
        <dbReference type="Proteomes" id="UP000029500"/>
    </source>
</evidence>
<dbReference type="STRING" id="189425.PGRAT_31950"/>
<dbReference type="RefSeq" id="WP_025705126.1">
    <property type="nucleotide sequence ID" value="NZ_CP009287.1"/>
</dbReference>
<dbReference type="InterPro" id="IPR017871">
    <property type="entry name" value="ABC_transporter-like_CS"/>
</dbReference>
<protein>
    <submittedName>
        <fullName evidence="6">Bacitracin ABC transporter ATP-binding protein</fullName>
    </submittedName>
</protein>
<evidence type="ECO:0000256" key="3">
    <source>
        <dbReference type="ARBA" id="ARBA00022741"/>
    </source>
</evidence>
<evidence type="ECO:0000256" key="4">
    <source>
        <dbReference type="ARBA" id="ARBA00022840"/>
    </source>
</evidence>
<evidence type="ECO:0000259" key="5">
    <source>
        <dbReference type="PROSITE" id="PS50893"/>
    </source>
</evidence>
<dbReference type="eggNOG" id="COG1131">
    <property type="taxonomic scope" value="Bacteria"/>
</dbReference>
<comment type="similarity">
    <text evidence="1">Belongs to the ABC transporter superfamily.</text>
</comment>
<evidence type="ECO:0000256" key="1">
    <source>
        <dbReference type="ARBA" id="ARBA00005417"/>
    </source>
</evidence>
<keyword evidence="4 6" id="KW-0067">ATP-binding</keyword>
<dbReference type="KEGG" id="pgm:PGRAT_31950"/>
<dbReference type="Proteomes" id="UP000029500">
    <property type="component" value="Chromosome"/>
</dbReference>
<dbReference type="AlphaFoldDB" id="A0A089MJI2"/>
<dbReference type="SUPFAM" id="SSF52540">
    <property type="entry name" value="P-loop containing nucleoside triphosphate hydrolases"/>
    <property type="match status" value="1"/>
</dbReference>
<dbReference type="HOGENOM" id="CLU_000604_1_2_9"/>
<organism evidence="6 7">
    <name type="scientific">Paenibacillus graminis</name>
    <dbReference type="NCBI Taxonomy" id="189425"/>
    <lineage>
        <taxon>Bacteria</taxon>
        <taxon>Bacillati</taxon>
        <taxon>Bacillota</taxon>
        <taxon>Bacilli</taxon>
        <taxon>Bacillales</taxon>
        <taxon>Paenibacillaceae</taxon>
        <taxon>Paenibacillus</taxon>
    </lineage>
</organism>
<dbReference type="PROSITE" id="PS50893">
    <property type="entry name" value="ABC_TRANSPORTER_2"/>
    <property type="match status" value="1"/>
</dbReference>
<accession>A0A089MJI2</accession>
<keyword evidence="7" id="KW-1185">Reference proteome</keyword>
<feature type="domain" description="ABC transporter" evidence="5">
    <location>
        <begin position="6"/>
        <end position="234"/>
    </location>
</feature>
<evidence type="ECO:0000256" key="2">
    <source>
        <dbReference type="ARBA" id="ARBA00022448"/>
    </source>
</evidence>
<evidence type="ECO:0000313" key="6">
    <source>
        <dbReference type="EMBL" id="AIQ71688.1"/>
    </source>
</evidence>